<evidence type="ECO:0000256" key="5">
    <source>
        <dbReference type="ARBA" id="ARBA00022801"/>
    </source>
</evidence>
<dbReference type="EMBL" id="MIKB01000001">
    <property type="protein sequence ID" value="OEG19649.1"/>
    <property type="molecule type" value="Genomic_DNA"/>
</dbReference>
<feature type="region of interest" description="Disordered" evidence="7">
    <location>
        <begin position="1"/>
        <end position="28"/>
    </location>
</feature>
<evidence type="ECO:0000256" key="2">
    <source>
        <dbReference type="ARBA" id="ARBA00004401"/>
    </source>
</evidence>
<evidence type="ECO:0000256" key="6">
    <source>
        <dbReference type="RuleBase" id="RU362042"/>
    </source>
</evidence>
<feature type="transmembrane region" description="Helical" evidence="6">
    <location>
        <begin position="36"/>
        <end position="62"/>
    </location>
</feature>
<dbReference type="InterPro" id="IPR019533">
    <property type="entry name" value="Peptidase_S26"/>
</dbReference>
<comment type="similarity">
    <text evidence="3 6">Belongs to the peptidase S26 family.</text>
</comment>
<dbReference type="Gene3D" id="2.10.109.10">
    <property type="entry name" value="Umud Fragment, subunit A"/>
    <property type="match status" value="1"/>
</dbReference>
<keyword evidence="6" id="KW-0472">Membrane</keyword>
<dbReference type="InterPro" id="IPR019758">
    <property type="entry name" value="Pept_S26A_signal_pept_1_CS"/>
</dbReference>
<dbReference type="GO" id="GO:0009003">
    <property type="term" value="F:signal peptidase activity"/>
    <property type="evidence" value="ECO:0007669"/>
    <property type="project" value="UniProtKB-EC"/>
</dbReference>
<organism evidence="9 10">
    <name type="scientific">Enterococcus quebecensis</name>
    <dbReference type="NCBI Taxonomy" id="903983"/>
    <lineage>
        <taxon>Bacteria</taxon>
        <taxon>Bacillati</taxon>
        <taxon>Bacillota</taxon>
        <taxon>Bacilli</taxon>
        <taxon>Lactobacillales</taxon>
        <taxon>Enterococcaceae</taxon>
        <taxon>Enterococcus</taxon>
    </lineage>
</organism>
<dbReference type="InterPro" id="IPR036286">
    <property type="entry name" value="LexA/Signal_pep-like_sf"/>
</dbReference>
<comment type="catalytic activity">
    <reaction evidence="1 6">
        <text>Cleavage of hydrophobic, N-terminal signal or leader sequences from secreted and periplasmic proteins.</text>
        <dbReference type="EC" id="3.4.21.89"/>
    </reaction>
</comment>
<dbReference type="EC" id="3.4.21.89" evidence="4 6"/>
<protein>
    <recommendedName>
        <fullName evidence="4 6">Signal peptidase I</fullName>
        <ecNumber evidence="4 6">3.4.21.89</ecNumber>
    </recommendedName>
</protein>
<keyword evidence="6" id="KW-0645">Protease</keyword>
<dbReference type="GO" id="GO:0004252">
    <property type="term" value="F:serine-type endopeptidase activity"/>
    <property type="evidence" value="ECO:0007669"/>
    <property type="project" value="InterPro"/>
</dbReference>
<name>A0A1E5H3W7_9ENTE</name>
<keyword evidence="6" id="KW-1133">Transmembrane helix</keyword>
<dbReference type="PRINTS" id="PR00727">
    <property type="entry name" value="LEADERPTASE"/>
</dbReference>
<dbReference type="Proteomes" id="UP000094764">
    <property type="component" value="Unassembled WGS sequence"/>
</dbReference>
<evidence type="ECO:0000313" key="9">
    <source>
        <dbReference type="EMBL" id="OEG19649.1"/>
    </source>
</evidence>
<dbReference type="GO" id="GO:0006465">
    <property type="term" value="P:signal peptide processing"/>
    <property type="evidence" value="ECO:0007669"/>
    <property type="project" value="InterPro"/>
</dbReference>
<comment type="caution">
    <text evidence="9">The sequence shown here is derived from an EMBL/GenBank/DDBJ whole genome shotgun (WGS) entry which is preliminary data.</text>
</comment>
<evidence type="ECO:0000256" key="1">
    <source>
        <dbReference type="ARBA" id="ARBA00000677"/>
    </source>
</evidence>
<evidence type="ECO:0000313" key="10">
    <source>
        <dbReference type="Proteomes" id="UP000094764"/>
    </source>
</evidence>
<reference evidence="10" key="1">
    <citation type="submission" date="2016-09" db="EMBL/GenBank/DDBJ databases">
        <authorList>
            <person name="Gulvik C.A."/>
        </authorList>
    </citation>
    <scope>NUCLEOTIDE SEQUENCE [LARGE SCALE GENOMIC DNA]</scope>
    <source>
        <strain evidence="10">LMG 26306</strain>
    </source>
</reference>
<dbReference type="SUPFAM" id="SSF51306">
    <property type="entry name" value="LexA/Signal peptidase"/>
    <property type="match status" value="1"/>
</dbReference>
<accession>A0A1E5H3W7</accession>
<gene>
    <name evidence="9" type="ORF">BCR23_00845</name>
</gene>
<evidence type="ECO:0000256" key="3">
    <source>
        <dbReference type="ARBA" id="ARBA00009370"/>
    </source>
</evidence>
<keyword evidence="10" id="KW-1185">Reference proteome</keyword>
<dbReference type="PANTHER" id="PTHR43390">
    <property type="entry name" value="SIGNAL PEPTIDASE I"/>
    <property type="match status" value="1"/>
</dbReference>
<feature type="compositionally biased region" description="Basic residues" evidence="7">
    <location>
        <begin position="9"/>
        <end position="28"/>
    </location>
</feature>
<dbReference type="STRING" id="903983.BCR23_00845"/>
<dbReference type="PROSITE" id="PS00761">
    <property type="entry name" value="SPASE_I_3"/>
    <property type="match status" value="1"/>
</dbReference>
<dbReference type="NCBIfam" id="TIGR02227">
    <property type="entry name" value="sigpep_I_bact"/>
    <property type="match status" value="1"/>
</dbReference>
<evidence type="ECO:0000256" key="7">
    <source>
        <dbReference type="SAM" id="MobiDB-lite"/>
    </source>
</evidence>
<keyword evidence="5 6" id="KW-0378">Hydrolase</keyword>
<dbReference type="AlphaFoldDB" id="A0A1E5H3W7"/>
<dbReference type="InterPro" id="IPR000223">
    <property type="entry name" value="Pept_S26A_signal_pept_1"/>
</dbReference>
<evidence type="ECO:0000256" key="4">
    <source>
        <dbReference type="ARBA" id="ARBA00013208"/>
    </source>
</evidence>
<comment type="subcellular location">
    <subcellularLocation>
        <location evidence="2">Cell membrane</location>
        <topology evidence="2">Single-pass type II membrane protein</topology>
    </subcellularLocation>
    <subcellularLocation>
        <location evidence="6">Membrane</location>
        <topology evidence="6">Single-pass type II membrane protein</topology>
    </subcellularLocation>
</comment>
<proteinExistence type="inferred from homology"/>
<dbReference type="PANTHER" id="PTHR43390:SF1">
    <property type="entry name" value="CHLOROPLAST PROCESSING PEPTIDASE"/>
    <property type="match status" value="1"/>
</dbReference>
<dbReference type="GO" id="GO:0005886">
    <property type="term" value="C:plasma membrane"/>
    <property type="evidence" value="ECO:0007669"/>
    <property type="project" value="UniProtKB-SubCell"/>
</dbReference>
<dbReference type="CDD" id="cd06530">
    <property type="entry name" value="S26_SPase_I"/>
    <property type="match status" value="1"/>
</dbReference>
<evidence type="ECO:0000259" key="8">
    <source>
        <dbReference type="Pfam" id="PF10502"/>
    </source>
</evidence>
<sequence length="214" mass="25172">MTHGTKSNNLKKKQTKKKKGNIGYSKNKKQRKLKRMGIEIGCSVLIAGVFIWILSIFFFTFAKVEGYSMLSSLWEDDLVYINKRTNIGRFKLVYFETPDQQEKAIRRVIGLPGEFVEYKDDELYINNEKIEEKFIDKQDVTKAKSMGLLFTENFDITKLKNNQQIIPKDFYLVLGDNRPYSTDSRYYGFIHKNDIIGVVEMRILPLHLMEKFNR</sequence>
<keyword evidence="6" id="KW-0812">Transmembrane</keyword>
<feature type="domain" description="Peptidase S26" evidence="8">
    <location>
        <begin position="39"/>
        <end position="203"/>
    </location>
</feature>
<dbReference type="Pfam" id="PF10502">
    <property type="entry name" value="Peptidase_S26"/>
    <property type="match status" value="1"/>
</dbReference>